<dbReference type="InterPro" id="IPR051465">
    <property type="entry name" value="Cell_Envelope_Struct_Comp"/>
</dbReference>
<evidence type="ECO:0000259" key="2">
    <source>
        <dbReference type="PROSITE" id="PS51272"/>
    </source>
</evidence>
<sequence>MRRLLRTISLVILLQSYPGIVKAQSSEISSGISQEQIQQVISAKLMTNSADGKFYPERLINRAELAAILVKAFHLEKRQAAQQENFITVADVPTNHWAFKDIQIVLKTDIMKGYRGNMFFPNQRVTKAEALAIFAQAYGVFQFPDETVNEILAPYPDAAAIPAWARKAIATVITEGFINTDPQGKIAPLQPMTRGDMAYVLSKYLERQQKQPETPEVPGVPSMTEPR</sequence>
<evidence type="ECO:0000256" key="1">
    <source>
        <dbReference type="SAM" id="MobiDB-lite"/>
    </source>
</evidence>
<protein>
    <submittedName>
        <fullName evidence="3">S-layer homology domain-containing protein</fullName>
    </submittedName>
</protein>
<dbReference type="Pfam" id="PF00395">
    <property type="entry name" value="SLH"/>
    <property type="match status" value="3"/>
</dbReference>
<name>A0A951UEY6_9NOST</name>
<feature type="region of interest" description="Disordered" evidence="1">
    <location>
        <begin position="206"/>
        <end position="227"/>
    </location>
</feature>
<proteinExistence type="predicted"/>
<evidence type="ECO:0000313" key="4">
    <source>
        <dbReference type="Proteomes" id="UP000715781"/>
    </source>
</evidence>
<feature type="domain" description="SLH" evidence="2">
    <location>
        <begin position="152"/>
        <end position="215"/>
    </location>
</feature>
<gene>
    <name evidence="3" type="ORF">KME32_05060</name>
</gene>
<reference evidence="3" key="2">
    <citation type="journal article" date="2022" name="Microbiol. Resour. Announc.">
        <title>Metagenome Sequencing to Explore Phylogenomics of Terrestrial Cyanobacteria.</title>
        <authorList>
            <person name="Ward R.D."/>
            <person name="Stajich J.E."/>
            <person name="Johansen J.R."/>
            <person name="Huntemann M."/>
            <person name="Clum A."/>
            <person name="Foster B."/>
            <person name="Foster B."/>
            <person name="Roux S."/>
            <person name="Palaniappan K."/>
            <person name="Varghese N."/>
            <person name="Mukherjee S."/>
            <person name="Reddy T.B.K."/>
            <person name="Daum C."/>
            <person name="Copeland A."/>
            <person name="Chen I.A."/>
            <person name="Ivanova N.N."/>
            <person name="Kyrpides N.C."/>
            <person name="Shapiro N."/>
            <person name="Eloe-Fadrosh E.A."/>
            <person name="Pietrasiak N."/>
        </authorList>
    </citation>
    <scope>NUCLEOTIDE SEQUENCE</scope>
    <source>
        <strain evidence="3">JT2-VF2</strain>
    </source>
</reference>
<dbReference type="PROSITE" id="PS51272">
    <property type="entry name" value="SLH"/>
    <property type="match status" value="3"/>
</dbReference>
<dbReference type="AlphaFoldDB" id="A0A951UEY6"/>
<organism evidence="3 4">
    <name type="scientific">Mojavia pulchra JT2-VF2</name>
    <dbReference type="NCBI Taxonomy" id="287848"/>
    <lineage>
        <taxon>Bacteria</taxon>
        <taxon>Bacillati</taxon>
        <taxon>Cyanobacteriota</taxon>
        <taxon>Cyanophyceae</taxon>
        <taxon>Nostocales</taxon>
        <taxon>Nostocaceae</taxon>
    </lineage>
</organism>
<feature type="domain" description="SLH" evidence="2">
    <location>
        <begin position="85"/>
        <end position="148"/>
    </location>
</feature>
<evidence type="ECO:0000313" key="3">
    <source>
        <dbReference type="EMBL" id="MBW4560521.1"/>
    </source>
</evidence>
<feature type="domain" description="SLH" evidence="2">
    <location>
        <begin position="20"/>
        <end position="83"/>
    </location>
</feature>
<comment type="caution">
    <text evidence="3">The sequence shown here is derived from an EMBL/GenBank/DDBJ whole genome shotgun (WGS) entry which is preliminary data.</text>
</comment>
<reference evidence="3" key="1">
    <citation type="submission" date="2021-05" db="EMBL/GenBank/DDBJ databases">
        <authorList>
            <person name="Pietrasiak N."/>
            <person name="Ward R."/>
            <person name="Stajich J.E."/>
            <person name="Kurbessoian T."/>
        </authorList>
    </citation>
    <scope>NUCLEOTIDE SEQUENCE</scope>
    <source>
        <strain evidence="3">JT2-VF2</strain>
    </source>
</reference>
<dbReference type="EMBL" id="JAHHHN010000002">
    <property type="protein sequence ID" value="MBW4560521.1"/>
    <property type="molecule type" value="Genomic_DNA"/>
</dbReference>
<dbReference type="PANTHER" id="PTHR43308">
    <property type="entry name" value="OUTER MEMBRANE PROTEIN ALPHA-RELATED"/>
    <property type="match status" value="1"/>
</dbReference>
<accession>A0A951UEY6</accession>
<dbReference type="Proteomes" id="UP000715781">
    <property type="component" value="Unassembled WGS sequence"/>
</dbReference>
<dbReference type="InterPro" id="IPR001119">
    <property type="entry name" value="SLH_dom"/>
</dbReference>